<organism evidence="6 7">
    <name type="scientific">Ilyodon furcidens</name>
    <name type="common">goldbreast splitfin</name>
    <dbReference type="NCBI Taxonomy" id="33524"/>
    <lineage>
        <taxon>Eukaryota</taxon>
        <taxon>Metazoa</taxon>
        <taxon>Chordata</taxon>
        <taxon>Craniata</taxon>
        <taxon>Vertebrata</taxon>
        <taxon>Euteleostomi</taxon>
        <taxon>Actinopterygii</taxon>
        <taxon>Neopterygii</taxon>
        <taxon>Teleostei</taxon>
        <taxon>Neoteleostei</taxon>
        <taxon>Acanthomorphata</taxon>
        <taxon>Ovalentaria</taxon>
        <taxon>Atherinomorphae</taxon>
        <taxon>Cyprinodontiformes</taxon>
        <taxon>Goodeidae</taxon>
        <taxon>Ilyodon</taxon>
    </lineage>
</organism>
<dbReference type="PANTHER" id="PTHR10903">
    <property type="entry name" value="GTPASE, IMAP FAMILY MEMBER-RELATED"/>
    <property type="match status" value="1"/>
</dbReference>
<evidence type="ECO:0000256" key="4">
    <source>
        <dbReference type="SAM" id="Coils"/>
    </source>
</evidence>
<comment type="similarity">
    <text evidence="1">Belongs to the TRAFAC class TrmE-Era-EngA-EngB-Septin-like GTPase superfamily. AIG1/Toc34/Toc159-like paraseptin GTPase family. IAN subfamily.</text>
</comment>
<protein>
    <recommendedName>
        <fullName evidence="5">AIG1-type G domain-containing protein</fullName>
    </recommendedName>
</protein>
<comment type="caution">
    <text evidence="6">The sequence shown here is derived from an EMBL/GenBank/DDBJ whole genome shotgun (WGS) entry which is preliminary data.</text>
</comment>
<name>A0ABV0SRA3_9TELE</name>
<proteinExistence type="inferred from homology"/>
<keyword evidence="4" id="KW-0175">Coiled coil</keyword>
<reference evidence="6 7" key="1">
    <citation type="submission" date="2021-06" db="EMBL/GenBank/DDBJ databases">
        <authorList>
            <person name="Palmer J.M."/>
        </authorList>
    </citation>
    <scope>NUCLEOTIDE SEQUENCE [LARGE SCALE GENOMIC DNA]</scope>
    <source>
        <strain evidence="7">if_2019</strain>
        <tissue evidence="6">Muscle</tissue>
    </source>
</reference>
<accession>A0ABV0SRA3</accession>
<dbReference type="InterPro" id="IPR027417">
    <property type="entry name" value="P-loop_NTPase"/>
</dbReference>
<feature type="non-terminal residue" evidence="6">
    <location>
        <position position="1"/>
    </location>
</feature>
<keyword evidence="3" id="KW-0342">GTP-binding</keyword>
<feature type="coiled-coil region" evidence="4">
    <location>
        <begin position="414"/>
        <end position="452"/>
    </location>
</feature>
<dbReference type="EMBL" id="JAHRIQ010005772">
    <property type="protein sequence ID" value="MEQ2223127.1"/>
    <property type="molecule type" value="Genomic_DNA"/>
</dbReference>
<evidence type="ECO:0000256" key="2">
    <source>
        <dbReference type="ARBA" id="ARBA00022741"/>
    </source>
</evidence>
<keyword evidence="2" id="KW-0547">Nucleotide-binding</keyword>
<dbReference type="SUPFAM" id="SSF52540">
    <property type="entry name" value="P-loop containing nucleoside triphosphate hydrolases"/>
    <property type="match status" value="1"/>
</dbReference>
<evidence type="ECO:0000256" key="3">
    <source>
        <dbReference type="ARBA" id="ARBA00023134"/>
    </source>
</evidence>
<dbReference type="InterPro" id="IPR045058">
    <property type="entry name" value="GIMA/IAN/Toc"/>
</dbReference>
<evidence type="ECO:0000313" key="6">
    <source>
        <dbReference type="EMBL" id="MEQ2223127.1"/>
    </source>
</evidence>
<feature type="domain" description="AIG1-type G" evidence="5">
    <location>
        <begin position="71"/>
        <end position="268"/>
    </location>
</feature>
<dbReference type="PANTHER" id="PTHR10903:SF107">
    <property type="entry name" value="GTPASE IMAP FAMILY MEMBER 4-LIKE-RELATED"/>
    <property type="match status" value="1"/>
</dbReference>
<dbReference type="Pfam" id="PF04548">
    <property type="entry name" value="AIG1"/>
    <property type="match status" value="1"/>
</dbReference>
<dbReference type="Gene3D" id="3.40.50.300">
    <property type="entry name" value="P-loop containing nucleotide triphosphate hydrolases"/>
    <property type="match status" value="1"/>
</dbReference>
<dbReference type="PROSITE" id="PS51720">
    <property type="entry name" value="G_AIG1"/>
    <property type="match status" value="1"/>
</dbReference>
<keyword evidence="7" id="KW-1185">Reference proteome</keyword>
<dbReference type="Proteomes" id="UP001482620">
    <property type="component" value="Unassembled WGS sequence"/>
</dbReference>
<evidence type="ECO:0000313" key="7">
    <source>
        <dbReference type="Proteomes" id="UP001482620"/>
    </source>
</evidence>
<evidence type="ECO:0000259" key="5">
    <source>
        <dbReference type="PROSITE" id="PS51720"/>
    </source>
</evidence>
<dbReference type="InterPro" id="IPR006703">
    <property type="entry name" value="G_AIG1"/>
</dbReference>
<sequence length="595" mass="67308">DDDAQVADLLQKIEVMITENKDGGGPGYEITTDKTTDWEMKEVVERAALRRSKVKLVRRALRSLKGTSPSLSEVRILIVGPKHVGKSSSANTILGDQVVPPGYPTFLCTERRGVVGKRAVSVIDTPGWHGRYCSEDTPQEVQKQISNSASLYKPHIILVVVRCDETFAETDERKAEEHLSFLGLWVLSRIIVLFTWGDKLGMTSIEEHIERWPSLQQLVDKCGNRYHVFDNTKRAEDLQVEDLLHKIEETVMQNDTSCLMKNLIDLQQTNKKLAQSSKRIAKKFENAKSNTDLLVQLVEEKERIVEDLIKSTREKDYEIEALKKTVEEEKTRGAKQKQDHNKVISRILEDTKENGNLRTVLGEKEEMIRSLKESFAANDELIKATEQKVEVKEKMLHGKMKEVAVLKTMCERKDKELEQMMTDHKREAKELKEAAERLRRENEDTKKVLQATMKGMQMHLLRRETEVNSEFSENKCEQKAMRELLRQTNWAFTITSGPCGNTRPKPGEKTQSVLDDRIGAPKKNETANPEWQLEADWTWLRAGGAALGAAIGAFVASFRFSAGTSPKSTGWAAAGAALGSLLVQGIKSQHENNSR</sequence>
<gene>
    <name evidence="6" type="ORF">ILYODFUR_033608</name>
</gene>
<evidence type="ECO:0000256" key="1">
    <source>
        <dbReference type="ARBA" id="ARBA00008535"/>
    </source>
</evidence>